<gene>
    <name evidence="1" type="ORF">XIS1_1280020</name>
</gene>
<sequence>MRTIIINAIYVFNSFSLILIEHLNSQNKVHKNQPDKQIKNKLCFFKIISLLSKNGINQH</sequence>
<evidence type="ECO:0000313" key="2">
    <source>
        <dbReference type="Proteomes" id="UP000196435"/>
    </source>
</evidence>
<dbReference type="EMBL" id="FTLG01000033">
    <property type="protein sequence ID" value="SIP71890.1"/>
    <property type="molecule type" value="Genomic_DNA"/>
</dbReference>
<dbReference type="AlphaFoldDB" id="A0A1N6MST9"/>
<dbReference type="Proteomes" id="UP000196435">
    <property type="component" value="Unassembled WGS sequence"/>
</dbReference>
<reference evidence="2" key="1">
    <citation type="submission" date="2016-12" db="EMBL/GenBank/DDBJ databases">
        <authorList>
            <person name="Gaudriault S."/>
        </authorList>
    </citation>
    <scope>NUCLEOTIDE SEQUENCE [LARGE SCALE GENOMIC DNA]</scope>
    <source>
        <strain evidence="2">HGB1681 (deposited as PTA-6826 in the American Type Culture Collection)</strain>
    </source>
</reference>
<evidence type="ECO:0000313" key="1">
    <source>
        <dbReference type="EMBL" id="SIP71890.1"/>
    </source>
</evidence>
<accession>A0A1N6MST9</accession>
<name>A0A1N6MST9_9GAMM</name>
<proteinExistence type="predicted"/>
<protein>
    <submittedName>
        <fullName evidence="1">Uncharacterized protein</fullName>
    </submittedName>
</protein>
<organism evidence="1 2">
    <name type="scientific">Xenorhabdus innexi</name>
    <dbReference type="NCBI Taxonomy" id="290109"/>
    <lineage>
        <taxon>Bacteria</taxon>
        <taxon>Pseudomonadati</taxon>
        <taxon>Pseudomonadota</taxon>
        <taxon>Gammaproteobacteria</taxon>
        <taxon>Enterobacterales</taxon>
        <taxon>Morganellaceae</taxon>
        <taxon>Xenorhabdus</taxon>
    </lineage>
</organism>